<evidence type="ECO:0000256" key="3">
    <source>
        <dbReference type="ARBA" id="ARBA00022723"/>
    </source>
</evidence>
<keyword evidence="5" id="KW-0862">Zinc</keyword>
<dbReference type="RefSeq" id="WP_197310433.1">
    <property type="nucleotide sequence ID" value="NZ_JADZLT010000042.1"/>
</dbReference>
<dbReference type="AlphaFoldDB" id="A0A931MXU2"/>
<dbReference type="InterPro" id="IPR001915">
    <property type="entry name" value="Peptidase_M48"/>
</dbReference>
<evidence type="ECO:0000256" key="2">
    <source>
        <dbReference type="ARBA" id="ARBA00022670"/>
    </source>
</evidence>
<dbReference type="PANTHER" id="PTHR22726">
    <property type="entry name" value="METALLOENDOPEPTIDASE OMA1"/>
    <property type="match status" value="1"/>
</dbReference>
<keyword evidence="4" id="KW-0378">Hydrolase</keyword>
<evidence type="ECO:0000256" key="5">
    <source>
        <dbReference type="ARBA" id="ARBA00022833"/>
    </source>
</evidence>
<organism evidence="8 9">
    <name type="scientific">Methylobrevis albus</name>
    <dbReference type="NCBI Taxonomy" id="2793297"/>
    <lineage>
        <taxon>Bacteria</taxon>
        <taxon>Pseudomonadati</taxon>
        <taxon>Pseudomonadota</taxon>
        <taxon>Alphaproteobacteria</taxon>
        <taxon>Hyphomicrobiales</taxon>
        <taxon>Pleomorphomonadaceae</taxon>
        <taxon>Methylobrevis</taxon>
    </lineage>
</organism>
<gene>
    <name evidence="8" type="ORF">I5731_05850</name>
</gene>
<evidence type="ECO:0000259" key="7">
    <source>
        <dbReference type="Pfam" id="PF01435"/>
    </source>
</evidence>
<feature type="domain" description="Peptidase M48" evidence="7">
    <location>
        <begin position="66"/>
        <end position="245"/>
    </location>
</feature>
<accession>A0A931MXU2</accession>
<dbReference type="EMBL" id="JADZLT010000042">
    <property type="protein sequence ID" value="MBH0237340.1"/>
    <property type="molecule type" value="Genomic_DNA"/>
</dbReference>
<keyword evidence="3" id="KW-0479">Metal-binding</keyword>
<dbReference type="GO" id="GO:0046872">
    <property type="term" value="F:metal ion binding"/>
    <property type="evidence" value="ECO:0007669"/>
    <property type="project" value="UniProtKB-KW"/>
</dbReference>
<dbReference type="Proteomes" id="UP000631694">
    <property type="component" value="Unassembled WGS sequence"/>
</dbReference>
<dbReference type="Gene3D" id="3.30.2010.10">
    <property type="entry name" value="Metalloproteases ('zincins'), catalytic domain"/>
    <property type="match status" value="1"/>
</dbReference>
<proteinExistence type="predicted"/>
<keyword evidence="6 8" id="KW-0482">Metalloprotease</keyword>
<name>A0A931MXU2_9HYPH</name>
<comment type="cofactor">
    <cofactor evidence="1">
        <name>Zn(2+)</name>
        <dbReference type="ChEBI" id="CHEBI:29105"/>
    </cofactor>
</comment>
<evidence type="ECO:0000313" key="8">
    <source>
        <dbReference type="EMBL" id="MBH0237340.1"/>
    </source>
</evidence>
<dbReference type="Pfam" id="PF01435">
    <property type="entry name" value="Peptidase_M48"/>
    <property type="match status" value="1"/>
</dbReference>
<comment type="caution">
    <text evidence="8">The sequence shown here is derived from an EMBL/GenBank/DDBJ whole genome shotgun (WGS) entry which is preliminary data.</text>
</comment>
<evidence type="ECO:0000256" key="1">
    <source>
        <dbReference type="ARBA" id="ARBA00001947"/>
    </source>
</evidence>
<dbReference type="PANTHER" id="PTHR22726:SF1">
    <property type="entry name" value="METALLOENDOPEPTIDASE OMA1, MITOCHONDRIAL"/>
    <property type="match status" value="1"/>
</dbReference>
<dbReference type="InterPro" id="IPR051156">
    <property type="entry name" value="Mito/Outer_Membr_Metalloprot"/>
</dbReference>
<reference evidence="8" key="1">
    <citation type="submission" date="2020-12" db="EMBL/GenBank/DDBJ databases">
        <title>Methylobrevis albus sp. nov., isolated from fresh water lack sediment.</title>
        <authorList>
            <person name="Zou Q."/>
        </authorList>
    </citation>
    <scope>NUCLEOTIDE SEQUENCE</scope>
    <source>
        <strain evidence="8">L22</strain>
    </source>
</reference>
<dbReference type="GO" id="GO:0004222">
    <property type="term" value="F:metalloendopeptidase activity"/>
    <property type="evidence" value="ECO:0007669"/>
    <property type="project" value="InterPro"/>
</dbReference>
<sequence length="477" mass="51249">MAMAAMLLVGGCVSSLTGTEPEMPLMPEPVRAEQKADPREVAIAEQEHPKILAAYGGTYNDPAAELAIARAVGRIVAASDEPGRSYRVTILNSPTVNAFALPGGYVYVTRGLLALAVDTSEVAAVIAHEMAHVTARHAFARQERAAAAAVASRVVQDVVQDPAVQRLALASSQLSLARFSQIQELQADEIGIRTLAKAGYDPLAAARFLRTMSAFAVYKTAVPNEPNDVDFLSSHPSTPERLQQAIATAQATGARDGERDREAYLERLDGLMYGDDPEEGFVRGRQFLHAKLGLGFEVPAGYMLENTAKAVLATSPSGTALRFDGADVPRGSDLVQYLQSGWINGLQDGSIRTLSLNGLPAAVASAVTRGYSYRIGVVRFGDATFRFLFATRSPGPAFEAEFESTLRSFRPLTADEQLGLKPLRLQIVTARRGDTAAMFARRMGFMDRPEQLFRVLNGLAPGEEPVAGQRVKLVSES</sequence>
<evidence type="ECO:0000256" key="6">
    <source>
        <dbReference type="ARBA" id="ARBA00023049"/>
    </source>
</evidence>
<evidence type="ECO:0000256" key="4">
    <source>
        <dbReference type="ARBA" id="ARBA00022801"/>
    </source>
</evidence>
<dbReference type="GO" id="GO:0016020">
    <property type="term" value="C:membrane"/>
    <property type="evidence" value="ECO:0007669"/>
    <property type="project" value="TreeGrafter"/>
</dbReference>
<keyword evidence="9" id="KW-1185">Reference proteome</keyword>
<dbReference type="GO" id="GO:0051603">
    <property type="term" value="P:proteolysis involved in protein catabolic process"/>
    <property type="evidence" value="ECO:0007669"/>
    <property type="project" value="TreeGrafter"/>
</dbReference>
<keyword evidence="2" id="KW-0645">Protease</keyword>
<dbReference type="CDD" id="cd07324">
    <property type="entry name" value="M48C_Oma1-like"/>
    <property type="match status" value="1"/>
</dbReference>
<protein>
    <submittedName>
        <fullName evidence="8">M48 family metalloprotease</fullName>
    </submittedName>
</protein>
<evidence type="ECO:0000313" key="9">
    <source>
        <dbReference type="Proteomes" id="UP000631694"/>
    </source>
</evidence>